<dbReference type="PRINTS" id="PR00081">
    <property type="entry name" value="GDHRDH"/>
</dbReference>
<feature type="domain" description="Ketoreductase" evidence="3">
    <location>
        <begin position="15"/>
        <end position="199"/>
    </location>
</feature>
<accession>A0A3A5MLW6</accession>
<sequence>MTTTETLPTPFPTERTVVVTGAASVRGIGRATADRLAGLGWSVAIVDINAEAARAAAADIALRHSVPAIGVGADIASEASVDAAVAQIETSLAPIVALVNLAGISSPTEFMDETVAGWERIFSVNMTGTFIVTQRVLRGMIQRRLGRIVSASSISAQRGGGTFSKVAYSASKAGIIGFTRGLAREMGQHGITVNCVSPGPVDTDIMGGTLTDERKNDLSADTLMGRVGTVTDIAALIAFLVGEDAGYITAATYDINGGLQIS</sequence>
<dbReference type="Gene3D" id="3.40.50.720">
    <property type="entry name" value="NAD(P)-binding Rossmann-like Domain"/>
    <property type="match status" value="1"/>
</dbReference>
<evidence type="ECO:0000256" key="2">
    <source>
        <dbReference type="ARBA" id="ARBA00023002"/>
    </source>
</evidence>
<evidence type="ECO:0000313" key="4">
    <source>
        <dbReference type="EMBL" id="RJT85718.1"/>
    </source>
</evidence>
<dbReference type="Pfam" id="PF13561">
    <property type="entry name" value="adh_short_C2"/>
    <property type="match status" value="1"/>
</dbReference>
<dbReference type="PRINTS" id="PR00080">
    <property type="entry name" value="SDRFAMILY"/>
</dbReference>
<name>A0A3A5MLW6_9MICO</name>
<dbReference type="Proteomes" id="UP000272015">
    <property type="component" value="Unassembled WGS sequence"/>
</dbReference>
<dbReference type="OrthoDB" id="4350228at2"/>
<dbReference type="AlphaFoldDB" id="A0A3A5MLW6"/>
<comment type="similarity">
    <text evidence="1">Belongs to the short-chain dehydrogenases/reductases (SDR) family.</text>
</comment>
<comment type="caution">
    <text evidence="4">The sequence shown here is derived from an EMBL/GenBank/DDBJ whole genome shotgun (WGS) entry which is preliminary data.</text>
</comment>
<evidence type="ECO:0000259" key="3">
    <source>
        <dbReference type="SMART" id="SM00822"/>
    </source>
</evidence>
<dbReference type="CDD" id="cd05233">
    <property type="entry name" value="SDR_c"/>
    <property type="match status" value="1"/>
</dbReference>
<proteinExistence type="inferred from homology"/>
<dbReference type="InterPro" id="IPR036291">
    <property type="entry name" value="NAD(P)-bd_dom_sf"/>
</dbReference>
<protein>
    <submittedName>
        <fullName evidence="4">SDR family oxidoreductase</fullName>
    </submittedName>
</protein>
<evidence type="ECO:0000256" key="1">
    <source>
        <dbReference type="ARBA" id="ARBA00006484"/>
    </source>
</evidence>
<dbReference type="InterPro" id="IPR020904">
    <property type="entry name" value="Sc_DH/Rdtase_CS"/>
</dbReference>
<organism evidence="4 5">
    <name type="scientific">Cryobacterium melibiosiphilum</name>
    <dbReference type="NCBI Taxonomy" id="995039"/>
    <lineage>
        <taxon>Bacteria</taxon>
        <taxon>Bacillati</taxon>
        <taxon>Actinomycetota</taxon>
        <taxon>Actinomycetes</taxon>
        <taxon>Micrococcales</taxon>
        <taxon>Microbacteriaceae</taxon>
        <taxon>Cryobacterium</taxon>
    </lineage>
</organism>
<evidence type="ECO:0000313" key="5">
    <source>
        <dbReference type="Proteomes" id="UP000272015"/>
    </source>
</evidence>
<dbReference type="SMART" id="SM00822">
    <property type="entry name" value="PKS_KR"/>
    <property type="match status" value="1"/>
</dbReference>
<dbReference type="PANTHER" id="PTHR42760">
    <property type="entry name" value="SHORT-CHAIN DEHYDROGENASES/REDUCTASES FAMILY MEMBER"/>
    <property type="match status" value="1"/>
</dbReference>
<dbReference type="InterPro" id="IPR002347">
    <property type="entry name" value="SDR_fam"/>
</dbReference>
<dbReference type="PROSITE" id="PS00061">
    <property type="entry name" value="ADH_SHORT"/>
    <property type="match status" value="1"/>
</dbReference>
<dbReference type="RefSeq" id="WP_119976260.1">
    <property type="nucleotide sequence ID" value="NZ_JBHSQA010000009.1"/>
</dbReference>
<dbReference type="EMBL" id="QZVS01000095">
    <property type="protein sequence ID" value="RJT85718.1"/>
    <property type="molecule type" value="Genomic_DNA"/>
</dbReference>
<keyword evidence="2" id="KW-0560">Oxidoreductase</keyword>
<dbReference type="GO" id="GO:0030497">
    <property type="term" value="P:fatty acid elongation"/>
    <property type="evidence" value="ECO:0007669"/>
    <property type="project" value="TreeGrafter"/>
</dbReference>
<dbReference type="PANTHER" id="PTHR42760:SF135">
    <property type="entry name" value="BLL7886 PROTEIN"/>
    <property type="match status" value="1"/>
</dbReference>
<dbReference type="FunFam" id="3.40.50.720:FF:000173">
    <property type="entry name" value="3-oxoacyl-[acyl-carrier protein] reductase"/>
    <property type="match status" value="1"/>
</dbReference>
<keyword evidence="5" id="KW-1185">Reference proteome</keyword>
<dbReference type="InterPro" id="IPR057326">
    <property type="entry name" value="KR_dom"/>
</dbReference>
<dbReference type="SUPFAM" id="SSF51735">
    <property type="entry name" value="NAD(P)-binding Rossmann-fold domains"/>
    <property type="match status" value="1"/>
</dbReference>
<dbReference type="GO" id="GO:0016616">
    <property type="term" value="F:oxidoreductase activity, acting on the CH-OH group of donors, NAD or NADP as acceptor"/>
    <property type="evidence" value="ECO:0007669"/>
    <property type="project" value="UniProtKB-ARBA"/>
</dbReference>
<gene>
    <name evidence="4" type="ORF">D6T64_19120</name>
</gene>
<reference evidence="4 5" key="1">
    <citation type="submission" date="2018-09" db="EMBL/GenBank/DDBJ databases">
        <title>Novel species of Cryobacterium.</title>
        <authorList>
            <person name="Liu Q."/>
            <person name="Xin Y.-H."/>
        </authorList>
    </citation>
    <scope>NUCLEOTIDE SEQUENCE [LARGE SCALE GENOMIC DNA]</scope>
    <source>
        <strain evidence="4 5">Hh39</strain>
    </source>
</reference>